<comment type="caution">
    <text evidence="1">The sequence shown here is derived from an EMBL/GenBank/DDBJ whole genome shotgun (WGS) entry which is preliminary data.</text>
</comment>
<dbReference type="RefSeq" id="WP_367953044.1">
    <property type="nucleotide sequence ID" value="NZ_JBDPGJ010000001.1"/>
</dbReference>
<protein>
    <submittedName>
        <fullName evidence="1">Uncharacterized protein</fullName>
    </submittedName>
</protein>
<organism evidence="1 2">
    <name type="scientific">Aquibium pacificus</name>
    <dbReference type="NCBI Taxonomy" id="3153579"/>
    <lineage>
        <taxon>Bacteria</taxon>
        <taxon>Pseudomonadati</taxon>
        <taxon>Pseudomonadota</taxon>
        <taxon>Alphaproteobacteria</taxon>
        <taxon>Hyphomicrobiales</taxon>
        <taxon>Phyllobacteriaceae</taxon>
        <taxon>Aquibium</taxon>
    </lineage>
</organism>
<proteinExistence type="predicted"/>
<dbReference type="Proteomes" id="UP001556692">
    <property type="component" value="Unassembled WGS sequence"/>
</dbReference>
<evidence type="ECO:0000313" key="2">
    <source>
        <dbReference type="Proteomes" id="UP001556692"/>
    </source>
</evidence>
<sequence length="86" mass="9341">MPSTHPFVVMQDRYSGVYSGGGWLAITCATDLTEEGVTRADFCLMSDDGPLGSDVDASMFWVDPPSWIAVGSTPDEALEKLRKILK</sequence>
<name>A0ABV3SEN0_9HYPH</name>
<accession>A0ABV3SEN0</accession>
<reference evidence="1 2" key="1">
    <citation type="submission" date="2024-05" db="EMBL/GenBank/DDBJ databases">
        <authorList>
            <person name="Jiang F."/>
        </authorList>
    </citation>
    <scope>NUCLEOTIDE SEQUENCE [LARGE SCALE GENOMIC DNA]</scope>
    <source>
        <strain evidence="1 2">LZ166</strain>
    </source>
</reference>
<keyword evidence="2" id="KW-1185">Reference proteome</keyword>
<gene>
    <name evidence="1" type="ORF">ABGN05_05945</name>
</gene>
<dbReference type="EMBL" id="JBDPGJ010000001">
    <property type="protein sequence ID" value="MEX0405202.1"/>
    <property type="molecule type" value="Genomic_DNA"/>
</dbReference>
<evidence type="ECO:0000313" key="1">
    <source>
        <dbReference type="EMBL" id="MEX0405202.1"/>
    </source>
</evidence>